<accession>A0A3Q0JMQ3</accession>
<reference evidence="3" key="1">
    <citation type="submission" date="2025-08" db="UniProtKB">
        <authorList>
            <consortium name="RefSeq"/>
        </authorList>
    </citation>
    <scope>IDENTIFICATION</scope>
</reference>
<evidence type="ECO:0000313" key="3">
    <source>
        <dbReference type="RefSeq" id="XP_026688448.1"/>
    </source>
</evidence>
<name>A0A3Q0JMQ3_DIACI</name>
<dbReference type="GeneID" id="103522579"/>
<dbReference type="AlphaFoldDB" id="A0A3Q0JMQ3"/>
<dbReference type="Pfam" id="PF08445">
    <property type="entry name" value="FR47"/>
    <property type="match status" value="1"/>
</dbReference>
<sequence>MSYVTFSFNIIFSVHLLQYNLLYTLGKHLGQTGSDIPDSLKFHQTLRTFLNDKVYDFHFYISKSWPEDPICLHFPGMTKSPNGLLYESFSVYCPHDCLDRLDLLQTEDVLIDWTKPLFINFIHSAIMDRIESFYQDIGTLEKVYGDVYMCSEPSNDLSIEQLPSEEIVMKQLTKDNVETIHNLYPANDMEDIDIFKILVNVLPAYGIFDSTTGQLAAWMMQSYYGAMFSMQTLPEFRRKGYGFYLAQYLTRVVHARGYIPFVVIRPENDASQSLYMKLGFRKVYQTTRAILTPKDA</sequence>
<dbReference type="PROSITE" id="PS51186">
    <property type="entry name" value="GNAT"/>
    <property type="match status" value="1"/>
</dbReference>
<dbReference type="PaxDb" id="121845-A0A3Q0JMQ3"/>
<keyword evidence="2" id="KW-1185">Reference proteome</keyword>
<proteinExistence type="predicted"/>
<dbReference type="PANTHER" id="PTHR20958:SF9">
    <property type="entry name" value="RE58324P"/>
    <property type="match status" value="1"/>
</dbReference>
<protein>
    <submittedName>
        <fullName evidence="3">Uncharacterized protein LOC103522579</fullName>
    </submittedName>
</protein>
<dbReference type="InterPro" id="IPR053225">
    <property type="entry name" value="Acyl-CoA_N-acyltransferase"/>
</dbReference>
<dbReference type="PANTHER" id="PTHR20958">
    <property type="entry name" value="GLYCINE N-ACYLTRANSFERASE-LIKE PROTEIN"/>
    <property type="match status" value="1"/>
</dbReference>
<evidence type="ECO:0000259" key="1">
    <source>
        <dbReference type="PROSITE" id="PS51186"/>
    </source>
</evidence>
<organism evidence="2 3">
    <name type="scientific">Diaphorina citri</name>
    <name type="common">Asian citrus psyllid</name>
    <dbReference type="NCBI Taxonomy" id="121845"/>
    <lineage>
        <taxon>Eukaryota</taxon>
        <taxon>Metazoa</taxon>
        <taxon>Ecdysozoa</taxon>
        <taxon>Arthropoda</taxon>
        <taxon>Hexapoda</taxon>
        <taxon>Insecta</taxon>
        <taxon>Pterygota</taxon>
        <taxon>Neoptera</taxon>
        <taxon>Paraneoptera</taxon>
        <taxon>Hemiptera</taxon>
        <taxon>Sternorrhyncha</taxon>
        <taxon>Psylloidea</taxon>
        <taxon>Psyllidae</taxon>
        <taxon>Diaphorininae</taxon>
        <taxon>Diaphorina</taxon>
    </lineage>
</organism>
<feature type="domain" description="N-acetyltransferase" evidence="1">
    <location>
        <begin position="167"/>
        <end position="296"/>
    </location>
</feature>
<dbReference type="Gene3D" id="3.40.630.30">
    <property type="match status" value="1"/>
</dbReference>
<dbReference type="Proteomes" id="UP000079169">
    <property type="component" value="Unplaced"/>
</dbReference>
<evidence type="ECO:0000313" key="2">
    <source>
        <dbReference type="Proteomes" id="UP000079169"/>
    </source>
</evidence>
<dbReference type="InterPro" id="IPR013653">
    <property type="entry name" value="GCN5-like_dom"/>
</dbReference>
<dbReference type="KEGG" id="dci:103522579"/>
<gene>
    <name evidence="3" type="primary">LOC103522579</name>
</gene>
<dbReference type="InterPro" id="IPR000182">
    <property type="entry name" value="GNAT_dom"/>
</dbReference>
<dbReference type="GO" id="GO:0016747">
    <property type="term" value="F:acyltransferase activity, transferring groups other than amino-acyl groups"/>
    <property type="evidence" value="ECO:0007669"/>
    <property type="project" value="InterPro"/>
</dbReference>
<dbReference type="STRING" id="121845.A0A3Q0JMQ3"/>
<dbReference type="SUPFAM" id="SSF55729">
    <property type="entry name" value="Acyl-CoA N-acyltransferases (Nat)"/>
    <property type="match status" value="1"/>
</dbReference>
<dbReference type="RefSeq" id="XP_026688448.1">
    <property type="nucleotide sequence ID" value="XM_026832647.1"/>
</dbReference>
<dbReference type="InterPro" id="IPR016181">
    <property type="entry name" value="Acyl_CoA_acyltransferase"/>
</dbReference>